<evidence type="ECO:0000256" key="5">
    <source>
        <dbReference type="ARBA" id="ARBA00022989"/>
    </source>
</evidence>
<dbReference type="CDD" id="cd06261">
    <property type="entry name" value="TM_PBP2"/>
    <property type="match status" value="1"/>
</dbReference>
<dbReference type="InterPro" id="IPR035906">
    <property type="entry name" value="MetI-like_sf"/>
</dbReference>
<accession>F4A0Y5</accession>
<feature type="transmembrane region" description="Helical" evidence="7">
    <location>
        <begin position="12"/>
        <end position="35"/>
    </location>
</feature>
<protein>
    <submittedName>
        <fullName evidence="9">Carbohydrate ABC transporter membrane protein 2, CUT1 family</fullName>
    </submittedName>
</protein>
<dbReference type="GO" id="GO:0055085">
    <property type="term" value="P:transmembrane transport"/>
    <property type="evidence" value="ECO:0007669"/>
    <property type="project" value="InterPro"/>
</dbReference>
<evidence type="ECO:0000256" key="4">
    <source>
        <dbReference type="ARBA" id="ARBA00022692"/>
    </source>
</evidence>
<evidence type="ECO:0000256" key="6">
    <source>
        <dbReference type="ARBA" id="ARBA00023136"/>
    </source>
</evidence>
<dbReference type="InterPro" id="IPR000515">
    <property type="entry name" value="MetI-like"/>
</dbReference>
<dbReference type="eggNOG" id="COG0395">
    <property type="taxonomic scope" value="Bacteria"/>
</dbReference>
<evidence type="ECO:0000259" key="8">
    <source>
        <dbReference type="PROSITE" id="PS50928"/>
    </source>
</evidence>
<dbReference type="Pfam" id="PF00528">
    <property type="entry name" value="BPD_transp_1"/>
    <property type="match status" value="1"/>
</dbReference>
<comment type="subcellular location">
    <subcellularLocation>
        <location evidence="1 7">Cell membrane</location>
        <topology evidence="1 7">Multi-pass membrane protein</topology>
    </subcellularLocation>
</comment>
<comment type="similarity">
    <text evidence="7">Belongs to the binding-protein-dependent transport system permease family.</text>
</comment>
<keyword evidence="3" id="KW-1003">Cell membrane</keyword>
<evidence type="ECO:0000256" key="2">
    <source>
        <dbReference type="ARBA" id="ARBA00022448"/>
    </source>
</evidence>
<evidence type="ECO:0000256" key="1">
    <source>
        <dbReference type="ARBA" id="ARBA00004651"/>
    </source>
</evidence>
<keyword evidence="2 7" id="KW-0813">Transport</keyword>
<feature type="transmembrane region" description="Helical" evidence="7">
    <location>
        <begin position="78"/>
        <end position="97"/>
    </location>
</feature>
<dbReference type="GO" id="GO:0005886">
    <property type="term" value="C:plasma membrane"/>
    <property type="evidence" value="ECO:0007669"/>
    <property type="project" value="UniProtKB-SubCell"/>
</dbReference>
<dbReference type="Proteomes" id="UP000008457">
    <property type="component" value="Chromosome"/>
</dbReference>
<feature type="transmembrane region" description="Helical" evidence="7">
    <location>
        <begin position="253"/>
        <end position="276"/>
    </location>
</feature>
<evidence type="ECO:0000313" key="10">
    <source>
        <dbReference type="Proteomes" id="UP000008457"/>
    </source>
</evidence>
<sequence>MINSSRGYKVFQVVNVLIMLVVIFVTLYPFIYLAAISFSSESYVYAGEVAFLPKGFTTMTYEVLMKEKDFWTGYKNTIVYTIVGTAICLFMTTILAYPLSKKRLKGRGIILAFIVFTMYFNGGLIPNYLLVKHLGMRNTIWAITIPGAISTYNMIIMRTFFEGLPNELEEAAMIDGMGTYRILVSIILPLSKPIMATMALFYAVGAWNNWFGPFLYFDKQELFPVTLYLRNMIAGAQQTAVSSGSNTQDLAQIAATVKAATTILTVLPILCVYPFIQKYFVAGVMIGSLKE</sequence>
<feature type="transmembrane region" description="Helical" evidence="7">
    <location>
        <begin position="140"/>
        <end position="161"/>
    </location>
</feature>
<dbReference type="HOGENOM" id="CLU_016047_1_0_9"/>
<evidence type="ECO:0000313" key="9">
    <source>
        <dbReference type="EMBL" id="AEE98062.1"/>
    </source>
</evidence>
<name>F4A0Y5_MAHA5</name>
<reference evidence="10" key="1">
    <citation type="submission" date="2010-11" db="EMBL/GenBank/DDBJ databases">
        <title>The complete genome of Mahella australiensis DSM 15567.</title>
        <authorList>
            <consortium name="US DOE Joint Genome Institute (JGI-PGF)"/>
            <person name="Lucas S."/>
            <person name="Copeland A."/>
            <person name="Lapidus A."/>
            <person name="Bruce D."/>
            <person name="Goodwin L."/>
            <person name="Pitluck S."/>
            <person name="Kyrpides N."/>
            <person name="Mavromatis K."/>
            <person name="Pagani I."/>
            <person name="Ivanova N."/>
            <person name="Teshima H."/>
            <person name="Brettin T."/>
            <person name="Detter J.C."/>
            <person name="Han C."/>
            <person name="Tapia R."/>
            <person name="Land M."/>
            <person name="Hauser L."/>
            <person name="Markowitz V."/>
            <person name="Cheng J.-F."/>
            <person name="Hugenholtz P."/>
            <person name="Woyke T."/>
            <person name="Wu D."/>
            <person name="Spring S."/>
            <person name="Pukall R."/>
            <person name="Steenblock K."/>
            <person name="Schneider S."/>
            <person name="Klenk H.-P."/>
            <person name="Eisen J.A."/>
        </authorList>
    </citation>
    <scope>NUCLEOTIDE SEQUENCE [LARGE SCALE GENOMIC DNA]</scope>
    <source>
        <strain evidence="10">DSM 15567 / CIP 107919 / 50-1 BON</strain>
    </source>
</reference>
<dbReference type="PROSITE" id="PS50928">
    <property type="entry name" value="ABC_TM1"/>
    <property type="match status" value="1"/>
</dbReference>
<dbReference type="EMBL" id="CP002360">
    <property type="protein sequence ID" value="AEE98062.1"/>
    <property type="molecule type" value="Genomic_DNA"/>
</dbReference>
<dbReference type="PANTHER" id="PTHR43744">
    <property type="entry name" value="ABC TRANSPORTER PERMEASE PROTEIN MG189-RELATED-RELATED"/>
    <property type="match status" value="1"/>
</dbReference>
<keyword evidence="5 7" id="KW-1133">Transmembrane helix</keyword>
<evidence type="ECO:0000256" key="7">
    <source>
        <dbReference type="RuleBase" id="RU363032"/>
    </source>
</evidence>
<dbReference type="SUPFAM" id="SSF161098">
    <property type="entry name" value="MetI-like"/>
    <property type="match status" value="1"/>
</dbReference>
<keyword evidence="6 7" id="KW-0472">Membrane</keyword>
<feature type="domain" description="ABC transmembrane type-1" evidence="8">
    <location>
        <begin position="74"/>
        <end position="276"/>
    </location>
</feature>
<keyword evidence="4 7" id="KW-0812">Transmembrane</keyword>
<feature type="transmembrane region" description="Helical" evidence="7">
    <location>
        <begin position="182"/>
        <end position="204"/>
    </location>
</feature>
<proteinExistence type="inferred from homology"/>
<feature type="transmembrane region" description="Helical" evidence="7">
    <location>
        <begin position="109"/>
        <end position="128"/>
    </location>
</feature>
<dbReference type="RefSeq" id="WP_013782473.1">
    <property type="nucleotide sequence ID" value="NC_015520.1"/>
</dbReference>
<dbReference type="KEGG" id="mas:Mahau_2942"/>
<dbReference type="AlphaFoldDB" id="F4A0Y5"/>
<dbReference type="Gene3D" id="1.10.3720.10">
    <property type="entry name" value="MetI-like"/>
    <property type="match status" value="1"/>
</dbReference>
<gene>
    <name evidence="9" type="ordered locus">Mahau_2942</name>
</gene>
<evidence type="ECO:0000256" key="3">
    <source>
        <dbReference type="ARBA" id="ARBA00022475"/>
    </source>
</evidence>
<organism evidence="9 10">
    <name type="scientific">Mahella australiensis (strain DSM 15567 / CIP 107919 / 50-1 BON)</name>
    <dbReference type="NCBI Taxonomy" id="697281"/>
    <lineage>
        <taxon>Bacteria</taxon>
        <taxon>Bacillati</taxon>
        <taxon>Bacillota</taxon>
        <taxon>Clostridia</taxon>
        <taxon>Thermoanaerobacterales</taxon>
        <taxon>Thermoanaerobacterales Family IV. Incertae Sedis</taxon>
        <taxon>Mahella</taxon>
    </lineage>
</organism>
<reference evidence="9 10" key="2">
    <citation type="journal article" date="2011" name="Stand. Genomic Sci.">
        <title>Complete genome sequence of Mahella australiensis type strain (50-1 BON).</title>
        <authorList>
            <person name="Sikorski J."/>
            <person name="Teshima H."/>
            <person name="Nolan M."/>
            <person name="Lucas S."/>
            <person name="Hammon N."/>
            <person name="Deshpande S."/>
            <person name="Cheng J.F."/>
            <person name="Pitluck S."/>
            <person name="Liolios K."/>
            <person name="Pagani I."/>
            <person name="Ivanova N."/>
            <person name="Huntemann M."/>
            <person name="Mavromatis K."/>
            <person name="Ovchinikova G."/>
            <person name="Pati A."/>
            <person name="Tapia R."/>
            <person name="Han C."/>
            <person name="Goodwin L."/>
            <person name="Chen A."/>
            <person name="Palaniappan K."/>
            <person name="Land M."/>
            <person name="Hauser L."/>
            <person name="Ngatchou-Djao O.D."/>
            <person name="Rohde M."/>
            <person name="Pukall R."/>
            <person name="Spring S."/>
            <person name="Abt B."/>
            <person name="Goker M."/>
            <person name="Detter J.C."/>
            <person name="Woyke T."/>
            <person name="Bristow J."/>
            <person name="Markowitz V."/>
            <person name="Hugenholtz P."/>
            <person name="Eisen J.A."/>
            <person name="Kyrpides N.C."/>
            <person name="Klenk H.P."/>
            <person name="Lapidus A."/>
        </authorList>
    </citation>
    <scope>NUCLEOTIDE SEQUENCE [LARGE SCALE GENOMIC DNA]</scope>
    <source>
        <strain evidence="10">DSM 15567 / CIP 107919 / 50-1 BON</strain>
    </source>
</reference>
<dbReference type="STRING" id="697281.Mahau_2942"/>
<dbReference type="PANTHER" id="PTHR43744:SF9">
    <property type="entry name" value="POLYGALACTURONAN_RHAMNOGALACTURONAN TRANSPORT SYSTEM PERMEASE PROTEIN YTCP"/>
    <property type="match status" value="1"/>
</dbReference>
<keyword evidence="10" id="KW-1185">Reference proteome</keyword>